<evidence type="ECO:0000313" key="3">
    <source>
        <dbReference type="Proteomes" id="UP000789524"/>
    </source>
</evidence>
<name>A0A8J2VQA5_9NEOP</name>
<accession>A0A8J2VQA5</accession>
<evidence type="ECO:0000256" key="1">
    <source>
        <dbReference type="SAM" id="SignalP"/>
    </source>
</evidence>
<feature type="chain" id="PRO_5035234551" evidence="1">
    <location>
        <begin position="17"/>
        <end position="160"/>
    </location>
</feature>
<dbReference type="Proteomes" id="UP000789524">
    <property type="component" value="Unassembled WGS sequence"/>
</dbReference>
<feature type="signal peptide" evidence="1">
    <location>
        <begin position="1"/>
        <end position="16"/>
    </location>
</feature>
<protein>
    <submittedName>
        <fullName evidence="2">(African queen) hypothetical protein</fullName>
    </submittedName>
</protein>
<organism evidence="2 3">
    <name type="scientific">Danaus chrysippus</name>
    <name type="common">African queen</name>
    <dbReference type="NCBI Taxonomy" id="151541"/>
    <lineage>
        <taxon>Eukaryota</taxon>
        <taxon>Metazoa</taxon>
        <taxon>Ecdysozoa</taxon>
        <taxon>Arthropoda</taxon>
        <taxon>Hexapoda</taxon>
        <taxon>Insecta</taxon>
        <taxon>Pterygota</taxon>
        <taxon>Neoptera</taxon>
        <taxon>Endopterygota</taxon>
        <taxon>Lepidoptera</taxon>
        <taxon>Glossata</taxon>
        <taxon>Ditrysia</taxon>
        <taxon>Papilionoidea</taxon>
        <taxon>Nymphalidae</taxon>
        <taxon>Danainae</taxon>
        <taxon>Danaini</taxon>
        <taxon>Danaina</taxon>
        <taxon>Danaus</taxon>
        <taxon>Anosia</taxon>
    </lineage>
</organism>
<gene>
    <name evidence="2" type="ORF">DCHRY22_LOCUS2713</name>
</gene>
<reference evidence="2" key="1">
    <citation type="submission" date="2021-09" db="EMBL/GenBank/DDBJ databases">
        <authorList>
            <person name="Martin H S."/>
        </authorList>
    </citation>
    <scope>NUCLEOTIDE SEQUENCE</scope>
</reference>
<comment type="caution">
    <text evidence="2">The sequence shown here is derived from an EMBL/GenBank/DDBJ whole genome shotgun (WGS) entry which is preliminary data.</text>
</comment>
<proteinExistence type="predicted"/>
<dbReference type="EMBL" id="CAKASE010000046">
    <property type="protein sequence ID" value="CAG9561164.1"/>
    <property type="molecule type" value="Genomic_DNA"/>
</dbReference>
<keyword evidence="1" id="KW-0732">Signal</keyword>
<keyword evidence="3" id="KW-1185">Reference proteome</keyword>
<evidence type="ECO:0000313" key="2">
    <source>
        <dbReference type="EMBL" id="CAG9561164.1"/>
    </source>
</evidence>
<dbReference type="AlphaFoldDB" id="A0A8J2VQA5"/>
<dbReference type="OrthoDB" id="7493608at2759"/>
<sequence length="160" mass="15827">MNSLVVLFSVMALTAAKPSGLIQSEVISYAAPAVALAPAAVSHQSRIDIKSSPAVISEKIIAPVARTVVAEPAIVAAPASYVAPAAYAAPAAIAAPVSYSSPVAYVAPGVYSAPIAVAPAAVSSQSRLDIKSSPAVISTIASAPVLSAYSASVPAIYPSE</sequence>